<dbReference type="EMBL" id="RJKX01000017">
    <property type="protein sequence ID" value="ROP83281.1"/>
    <property type="molecule type" value="Genomic_DNA"/>
</dbReference>
<evidence type="ECO:0000256" key="4">
    <source>
        <dbReference type="ARBA" id="ARBA00023136"/>
    </source>
</evidence>
<dbReference type="InterPro" id="IPR019691">
    <property type="entry name" value="DUF2585"/>
</dbReference>
<keyword evidence="4 5" id="KW-0472">Membrane</keyword>
<evidence type="ECO:0000256" key="2">
    <source>
        <dbReference type="ARBA" id="ARBA00022692"/>
    </source>
</evidence>
<comment type="caution">
    <text evidence="6">The sequence shown here is derived from an EMBL/GenBank/DDBJ whole genome shotgun (WGS) entry which is preliminary data.</text>
</comment>
<name>A0A3N1KRR0_9PROT</name>
<feature type="transmembrane region" description="Helical" evidence="5">
    <location>
        <begin position="151"/>
        <end position="172"/>
    </location>
</feature>
<comment type="similarity">
    <text evidence="5">Belongs to the UPF0314 family.</text>
</comment>
<keyword evidence="3 5" id="KW-1133">Transmembrane helix</keyword>
<evidence type="ECO:0000256" key="3">
    <source>
        <dbReference type="ARBA" id="ARBA00022989"/>
    </source>
</evidence>
<dbReference type="Proteomes" id="UP000278222">
    <property type="component" value="Unassembled WGS sequence"/>
</dbReference>
<evidence type="ECO:0000313" key="7">
    <source>
        <dbReference type="Proteomes" id="UP000278222"/>
    </source>
</evidence>
<evidence type="ECO:0000256" key="1">
    <source>
        <dbReference type="ARBA" id="ARBA00022475"/>
    </source>
</evidence>
<keyword evidence="7" id="KW-1185">Reference proteome</keyword>
<sequence length="197" mass="21434">MTRRHRRSAGSTIGGGRWLLLALALVAAQVAILLAMGQPAICACGHVVLWQGDVTGPENSQQITDWYTPSHIIHGMIFYALARLVLPRGRMSARLLLAVAIEVAWEIAENSPPVIERYRQQALAQGYVGDSVLNSVFDTVAMALGFLLARLLPVGVTVALALALEVLVLWSIRDNLTLNVVQLVHPIEAVSRWQTGK</sequence>
<dbReference type="Pfam" id="PF10755">
    <property type="entry name" value="DUF2585"/>
    <property type="match status" value="1"/>
</dbReference>
<proteinExistence type="inferred from homology"/>
<protein>
    <recommendedName>
        <fullName evidence="5">UPF0314 protein EDC65_4814</fullName>
    </recommendedName>
</protein>
<comment type="subcellular location">
    <subcellularLocation>
        <location evidence="5">Cell membrane</location>
        <topology evidence="5">Multi-pass membrane protein</topology>
    </subcellularLocation>
</comment>
<evidence type="ECO:0000313" key="6">
    <source>
        <dbReference type="EMBL" id="ROP83281.1"/>
    </source>
</evidence>
<keyword evidence="2 5" id="KW-0812">Transmembrane</keyword>
<gene>
    <name evidence="6" type="ORF">EDC65_4814</name>
</gene>
<evidence type="ECO:0000256" key="5">
    <source>
        <dbReference type="HAMAP-Rule" id="MF_01514"/>
    </source>
</evidence>
<dbReference type="OrthoDB" id="9811954at2"/>
<dbReference type="NCBIfam" id="NF002099">
    <property type="entry name" value="PRK00944.1"/>
    <property type="match status" value="1"/>
</dbReference>
<reference evidence="6 7" key="1">
    <citation type="submission" date="2018-11" db="EMBL/GenBank/DDBJ databases">
        <title>Genomic Encyclopedia of Type Strains, Phase IV (KMG-IV): sequencing the most valuable type-strain genomes for metagenomic binning, comparative biology and taxonomic classification.</title>
        <authorList>
            <person name="Goeker M."/>
        </authorList>
    </citation>
    <scope>NUCLEOTIDE SEQUENCE [LARGE SCALE GENOMIC DNA]</scope>
    <source>
        <strain evidence="6 7">DSM 5900</strain>
    </source>
</reference>
<organism evidence="6 7">
    <name type="scientific">Stella humosa</name>
    <dbReference type="NCBI Taxonomy" id="94"/>
    <lineage>
        <taxon>Bacteria</taxon>
        <taxon>Pseudomonadati</taxon>
        <taxon>Pseudomonadota</taxon>
        <taxon>Alphaproteobacteria</taxon>
        <taxon>Rhodospirillales</taxon>
        <taxon>Stellaceae</taxon>
        <taxon>Stella</taxon>
    </lineage>
</organism>
<feature type="transmembrane region" description="Helical" evidence="5">
    <location>
        <begin position="66"/>
        <end position="86"/>
    </location>
</feature>
<dbReference type="HAMAP" id="MF_01514">
    <property type="entry name" value="UPF0314"/>
    <property type="match status" value="1"/>
</dbReference>
<dbReference type="GO" id="GO:0005886">
    <property type="term" value="C:plasma membrane"/>
    <property type="evidence" value="ECO:0007669"/>
    <property type="project" value="UniProtKB-SubCell"/>
</dbReference>
<keyword evidence="1 5" id="KW-1003">Cell membrane</keyword>
<accession>A0A3N1KRR0</accession>
<dbReference type="RefSeq" id="WP_123694383.1">
    <property type="nucleotide sequence ID" value="NZ_AP019700.1"/>
</dbReference>
<dbReference type="AlphaFoldDB" id="A0A3N1KRR0"/>